<sequence>MDQDAFRALLQSAPSSATLPGREYQPRPTTKSSRFDNLHGLKYRKQQESTTDNPYLTSLPSTSLLPRSAARGKSTVSTTKASVETASGPSLPMIRGKYVDRAAARRMGFSDLDLEPQAGMTSSEHADDLFVLDGQGETGAKRGLDLDLLAKEQARLAQQDSEQADDELDNLLVNDKGPVASHVLEPATRKRSRDEIIADLKAKRASQVGPSEDRQQGAAPSKFKKLSAVSSSVTPQERPKRKKQKAVKPAVALQPIAPDVLAKADKNASHTAHDGPSREASSARVASLEGEASARKPELVAALSDDDDIFAGAGDYTGYLSAEDDMPKTTTERTVGAPTEQQRRKDWFEAEQRRKTVADEPKEATAMPQIEPDNVLSDDEREEQRHEPLRLQPLSSTSYNIKELLALDQEEARKEKRKAKKLKYAKGDEKPEKILSEKDKLNRDHQQMTRYLEKRETDA</sequence>
<dbReference type="EMBL" id="BABT02000150">
    <property type="protein sequence ID" value="GAA98399.1"/>
    <property type="molecule type" value="Genomic_DNA"/>
</dbReference>
<dbReference type="OrthoDB" id="3366823at2759"/>
<evidence type="ECO:0000256" key="1">
    <source>
        <dbReference type="SAM" id="MobiDB-lite"/>
    </source>
</evidence>
<dbReference type="InParanoid" id="G7E6D9"/>
<feature type="compositionally biased region" description="Basic and acidic residues" evidence="1">
    <location>
        <begin position="425"/>
        <end position="459"/>
    </location>
</feature>
<keyword evidence="3" id="KW-1185">Reference proteome</keyword>
<feature type="region of interest" description="Disordered" evidence="1">
    <location>
        <begin position="418"/>
        <end position="459"/>
    </location>
</feature>
<evidence type="ECO:0008006" key="4">
    <source>
        <dbReference type="Google" id="ProtNLM"/>
    </source>
</evidence>
<gene>
    <name evidence="2" type="primary">Mo05085</name>
    <name evidence="2" type="ORF">E5Q_05085</name>
</gene>
<feature type="compositionally biased region" description="Basic and acidic residues" evidence="1">
    <location>
        <begin position="341"/>
        <end position="363"/>
    </location>
</feature>
<accession>G7E6D9</accession>
<dbReference type="OMA" id="QLLMNKM"/>
<dbReference type="AlphaFoldDB" id="G7E6D9"/>
<dbReference type="HOGENOM" id="CLU_595946_0_0_1"/>
<dbReference type="STRING" id="764103.G7E6D9"/>
<feature type="region of interest" description="Disordered" evidence="1">
    <location>
        <begin position="201"/>
        <end position="397"/>
    </location>
</feature>
<name>G7E6D9_MIXOS</name>
<reference evidence="2 3" key="2">
    <citation type="journal article" date="2012" name="Open Biol.">
        <title>Characteristics of nucleosomes and linker DNA regions on the genome of the basidiomycete Mixia osmundae revealed by mono- and dinucleosome mapping.</title>
        <authorList>
            <person name="Nishida H."/>
            <person name="Kondo S."/>
            <person name="Matsumoto T."/>
            <person name="Suzuki Y."/>
            <person name="Yoshikawa H."/>
            <person name="Taylor T.D."/>
            <person name="Sugiyama J."/>
        </authorList>
    </citation>
    <scope>NUCLEOTIDE SEQUENCE [LARGE SCALE GENOMIC DNA]</scope>
    <source>
        <strain evidence="3">CBS 9802 / IAM 14324 / JCM 22182 / KY 12970</strain>
    </source>
</reference>
<feature type="region of interest" description="Disordered" evidence="1">
    <location>
        <begin position="1"/>
        <end position="88"/>
    </location>
</feature>
<dbReference type="Proteomes" id="UP000009131">
    <property type="component" value="Unassembled WGS sequence"/>
</dbReference>
<feature type="compositionally biased region" description="Low complexity" evidence="1">
    <location>
        <begin position="56"/>
        <end position="68"/>
    </location>
</feature>
<protein>
    <recommendedName>
        <fullName evidence="4">RED-like N-terminal domain-containing protein</fullName>
    </recommendedName>
</protein>
<proteinExistence type="predicted"/>
<comment type="caution">
    <text evidence="2">The sequence shown here is derived from an EMBL/GenBank/DDBJ whole genome shotgun (WGS) entry which is preliminary data.</text>
</comment>
<organism evidence="2 3">
    <name type="scientific">Mixia osmundae (strain CBS 9802 / IAM 14324 / JCM 22182 / KY 12970)</name>
    <dbReference type="NCBI Taxonomy" id="764103"/>
    <lineage>
        <taxon>Eukaryota</taxon>
        <taxon>Fungi</taxon>
        <taxon>Dikarya</taxon>
        <taxon>Basidiomycota</taxon>
        <taxon>Pucciniomycotina</taxon>
        <taxon>Mixiomycetes</taxon>
        <taxon>Mixiales</taxon>
        <taxon>Mixiaceae</taxon>
        <taxon>Mixia</taxon>
    </lineage>
</organism>
<reference evidence="2 3" key="1">
    <citation type="journal article" date="2011" name="J. Gen. Appl. Microbiol.">
        <title>Draft genome sequencing of the enigmatic basidiomycete Mixia osmundae.</title>
        <authorList>
            <person name="Nishida H."/>
            <person name="Nagatsuka Y."/>
            <person name="Sugiyama J."/>
        </authorList>
    </citation>
    <scope>NUCLEOTIDE SEQUENCE [LARGE SCALE GENOMIC DNA]</scope>
    <source>
        <strain evidence="3">CBS 9802 / IAM 14324 / JCM 22182 / KY 12970</strain>
    </source>
</reference>
<evidence type="ECO:0000313" key="2">
    <source>
        <dbReference type="EMBL" id="GAA98399.1"/>
    </source>
</evidence>
<dbReference type="RefSeq" id="XP_014568996.1">
    <property type="nucleotide sequence ID" value="XM_014713510.1"/>
</dbReference>
<feature type="compositionally biased region" description="Polar residues" evidence="1">
    <location>
        <begin position="74"/>
        <end position="88"/>
    </location>
</feature>
<feature type="compositionally biased region" description="Basic and acidic residues" evidence="1">
    <location>
        <begin position="262"/>
        <end position="277"/>
    </location>
</feature>
<evidence type="ECO:0000313" key="3">
    <source>
        <dbReference type="Proteomes" id="UP000009131"/>
    </source>
</evidence>